<sequence>MKLTLDALKGVGSFTGRPVEKEIKWRQDGTDYTATVYVRPMGYQTAVSDVLSATGRQDSIAGRIAASICDEHGNPVFSSPMDITHGPLDPVELEKDPESTKRLGSLDGALSVALLFAIQEVNDLGKTKSSPSETKSGTNSSSPASGARRSRKPRKTSA</sequence>
<dbReference type="RefSeq" id="WP_144000402.1">
    <property type="nucleotide sequence ID" value="NZ_QWEF01000001.1"/>
</dbReference>
<feature type="region of interest" description="Disordered" evidence="1">
    <location>
        <begin position="125"/>
        <end position="158"/>
    </location>
</feature>
<proteinExistence type="predicted"/>
<dbReference type="Proteomes" id="UP001165882">
    <property type="component" value="Unassembled WGS sequence"/>
</dbReference>
<name>A0ABY3DE05_9PSED</name>
<evidence type="ECO:0000256" key="1">
    <source>
        <dbReference type="SAM" id="MobiDB-lite"/>
    </source>
</evidence>
<comment type="caution">
    <text evidence="2">The sequence shown here is derived from an EMBL/GenBank/DDBJ whole genome shotgun (WGS) entry which is preliminary data.</text>
</comment>
<dbReference type="EMBL" id="QWEF01000001">
    <property type="protein sequence ID" value="TRZ62974.1"/>
    <property type="molecule type" value="Genomic_DNA"/>
</dbReference>
<feature type="compositionally biased region" description="Polar residues" evidence="1">
    <location>
        <begin position="127"/>
        <end position="139"/>
    </location>
</feature>
<keyword evidence="3" id="KW-1185">Reference proteome</keyword>
<feature type="compositionally biased region" description="Basic residues" evidence="1">
    <location>
        <begin position="148"/>
        <end position="158"/>
    </location>
</feature>
<evidence type="ECO:0000313" key="2">
    <source>
        <dbReference type="EMBL" id="TRZ62974.1"/>
    </source>
</evidence>
<dbReference type="InterPro" id="IPR024410">
    <property type="entry name" value="Phage_TAC_12"/>
</dbReference>
<accession>A0ABY3DE05</accession>
<protein>
    <submittedName>
        <fullName evidence="2">Phage tail protein</fullName>
    </submittedName>
</protein>
<dbReference type="Pfam" id="PF16459">
    <property type="entry name" value="Phage_TAC_13"/>
    <property type="match status" value="1"/>
</dbReference>
<organism evidence="2 3">
    <name type="scientific">Pseudomonas alloputida</name>
    <dbReference type="NCBI Taxonomy" id="1940621"/>
    <lineage>
        <taxon>Bacteria</taxon>
        <taxon>Pseudomonadati</taxon>
        <taxon>Pseudomonadota</taxon>
        <taxon>Gammaproteobacteria</taxon>
        <taxon>Pseudomonadales</taxon>
        <taxon>Pseudomonadaceae</taxon>
        <taxon>Pseudomonas</taxon>
    </lineage>
</organism>
<evidence type="ECO:0000313" key="3">
    <source>
        <dbReference type="Proteomes" id="UP001165882"/>
    </source>
</evidence>
<feature type="region of interest" description="Disordered" evidence="1">
    <location>
        <begin position="76"/>
        <end position="100"/>
    </location>
</feature>
<reference evidence="2 3" key="1">
    <citation type="journal article" date="2019" name="Biocontrol Sci. Technol.">
        <title>Pseudomonas putida strain B2017 produced as technical grade active ingredient controls fungal and bacterial crop diseases.</title>
        <authorList>
            <person name="Oliver C."/>
            <person name="Hernandez I."/>
            <person name="Caminal M."/>
            <person name="Lara J.M."/>
            <person name="Fernandez C."/>
        </authorList>
    </citation>
    <scope>NUCLEOTIDE SEQUENCE [LARGE SCALE GENOMIC DNA]</scope>
    <source>
        <strain evidence="2 3">B2017</strain>
    </source>
</reference>
<gene>
    <name evidence="2" type="ORF">DZA28_24805</name>
</gene>